<evidence type="ECO:0000256" key="4">
    <source>
        <dbReference type="ARBA" id="ARBA00013081"/>
    </source>
</evidence>
<evidence type="ECO:0000256" key="7">
    <source>
        <dbReference type="ARBA" id="ARBA00022842"/>
    </source>
</evidence>
<comment type="similarity">
    <text evidence="3">Belongs to the PP2C family.</text>
</comment>
<dbReference type="PROSITE" id="PS51746">
    <property type="entry name" value="PPM_2"/>
    <property type="match status" value="2"/>
</dbReference>
<keyword evidence="9" id="KW-0464">Manganese</keyword>
<evidence type="ECO:0000256" key="6">
    <source>
        <dbReference type="ARBA" id="ARBA00022801"/>
    </source>
</evidence>
<keyword evidence="5" id="KW-0479">Metal-binding</keyword>
<evidence type="ECO:0000256" key="11">
    <source>
        <dbReference type="ARBA" id="ARBA00048336"/>
    </source>
</evidence>
<keyword evidence="14" id="KW-1185">Reference proteome</keyword>
<dbReference type="AlphaFoldDB" id="A0A835JRH6"/>
<proteinExistence type="inferred from homology"/>
<comment type="catalytic activity">
    <reaction evidence="11">
        <text>O-phospho-L-threonyl-[protein] + H2O = L-threonyl-[protein] + phosphate</text>
        <dbReference type="Rhea" id="RHEA:47004"/>
        <dbReference type="Rhea" id="RHEA-COMP:11060"/>
        <dbReference type="Rhea" id="RHEA-COMP:11605"/>
        <dbReference type="ChEBI" id="CHEBI:15377"/>
        <dbReference type="ChEBI" id="CHEBI:30013"/>
        <dbReference type="ChEBI" id="CHEBI:43474"/>
        <dbReference type="ChEBI" id="CHEBI:61977"/>
        <dbReference type="EC" id="3.1.3.16"/>
    </reaction>
</comment>
<dbReference type="FunFam" id="3.60.40.10:FF:000038">
    <property type="entry name" value="Probable protein phosphatase 2C 34"/>
    <property type="match status" value="2"/>
</dbReference>
<evidence type="ECO:0000256" key="5">
    <source>
        <dbReference type="ARBA" id="ARBA00022723"/>
    </source>
</evidence>
<keyword evidence="6" id="KW-0378">Hydrolase</keyword>
<dbReference type="GO" id="GO:0009414">
    <property type="term" value="P:response to water deprivation"/>
    <property type="evidence" value="ECO:0007669"/>
    <property type="project" value="UniProtKB-ARBA"/>
</dbReference>
<dbReference type="Pfam" id="PF00481">
    <property type="entry name" value="PP2C"/>
    <property type="match status" value="2"/>
</dbReference>
<keyword evidence="7" id="KW-0460">Magnesium</keyword>
<evidence type="ECO:0000256" key="10">
    <source>
        <dbReference type="ARBA" id="ARBA00047761"/>
    </source>
</evidence>
<evidence type="ECO:0000256" key="1">
    <source>
        <dbReference type="ARBA" id="ARBA00001936"/>
    </source>
</evidence>
<evidence type="ECO:0000256" key="8">
    <source>
        <dbReference type="ARBA" id="ARBA00022912"/>
    </source>
</evidence>
<accession>A0A835JRH6</accession>
<protein>
    <recommendedName>
        <fullName evidence="4">protein-serine/threonine phosphatase</fullName>
        <ecNumber evidence="4">3.1.3.16</ecNumber>
    </recommendedName>
</protein>
<dbReference type="GO" id="GO:0046872">
    <property type="term" value="F:metal ion binding"/>
    <property type="evidence" value="ECO:0007669"/>
    <property type="project" value="UniProtKB-KW"/>
</dbReference>
<comment type="catalytic activity">
    <reaction evidence="10">
        <text>O-phospho-L-seryl-[protein] + H2O = L-seryl-[protein] + phosphate</text>
        <dbReference type="Rhea" id="RHEA:20629"/>
        <dbReference type="Rhea" id="RHEA-COMP:9863"/>
        <dbReference type="Rhea" id="RHEA-COMP:11604"/>
        <dbReference type="ChEBI" id="CHEBI:15377"/>
        <dbReference type="ChEBI" id="CHEBI:29999"/>
        <dbReference type="ChEBI" id="CHEBI:43474"/>
        <dbReference type="ChEBI" id="CHEBI:83421"/>
        <dbReference type="EC" id="3.1.3.16"/>
    </reaction>
</comment>
<dbReference type="InterPro" id="IPR015655">
    <property type="entry name" value="PP2C"/>
</dbReference>
<dbReference type="GO" id="GO:0045926">
    <property type="term" value="P:negative regulation of growth"/>
    <property type="evidence" value="ECO:0007669"/>
    <property type="project" value="UniProtKB-ARBA"/>
</dbReference>
<evidence type="ECO:0000256" key="3">
    <source>
        <dbReference type="ARBA" id="ARBA00006702"/>
    </source>
</evidence>
<evidence type="ECO:0000313" key="14">
    <source>
        <dbReference type="Proteomes" id="UP000657918"/>
    </source>
</evidence>
<dbReference type="CDD" id="cd00143">
    <property type="entry name" value="PP2Cc"/>
    <property type="match status" value="2"/>
</dbReference>
<organism evidence="13 14">
    <name type="scientific">Salix dunnii</name>
    <dbReference type="NCBI Taxonomy" id="1413687"/>
    <lineage>
        <taxon>Eukaryota</taxon>
        <taxon>Viridiplantae</taxon>
        <taxon>Streptophyta</taxon>
        <taxon>Embryophyta</taxon>
        <taxon>Tracheophyta</taxon>
        <taxon>Spermatophyta</taxon>
        <taxon>Magnoliopsida</taxon>
        <taxon>eudicotyledons</taxon>
        <taxon>Gunneridae</taxon>
        <taxon>Pentapetalae</taxon>
        <taxon>rosids</taxon>
        <taxon>fabids</taxon>
        <taxon>Malpighiales</taxon>
        <taxon>Salicaceae</taxon>
        <taxon>Saliceae</taxon>
        <taxon>Salix</taxon>
    </lineage>
</organism>
<gene>
    <name evidence="13" type="ORF">SADUNF_Sadunf10G0005200</name>
</gene>
<evidence type="ECO:0000256" key="9">
    <source>
        <dbReference type="ARBA" id="ARBA00023211"/>
    </source>
</evidence>
<evidence type="ECO:0000259" key="12">
    <source>
        <dbReference type="PROSITE" id="PS51746"/>
    </source>
</evidence>
<comment type="caution">
    <text evidence="13">The sequence shown here is derived from an EMBL/GenBank/DDBJ whole genome shotgun (WGS) entry which is preliminary data.</text>
</comment>
<dbReference type="InterPro" id="IPR036457">
    <property type="entry name" value="PPM-type-like_dom_sf"/>
</dbReference>
<dbReference type="EMBL" id="JADGMS010000010">
    <property type="protein sequence ID" value="KAF9673254.1"/>
    <property type="molecule type" value="Genomic_DNA"/>
</dbReference>
<comment type="cofactor">
    <cofactor evidence="1">
        <name>Mn(2+)</name>
        <dbReference type="ChEBI" id="CHEBI:29035"/>
    </cofactor>
</comment>
<dbReference type="OrthoDB" id="10264738at2759"/>
<reference evidence="13 14" key="1">
    <citation type="submission" date="2020-10" db="EMBL/GenBank/DDBJ databases">
        <title>Plant Genome Project.</title>
        <authorList>
            <person name="Zhang R.-G."/>
        </authorList>
    </citation>
    <scope>NUCLEOTIDE SEQUENCE [LARGE SCALE GENOMIC DNA]</scope>
    <source>
        <strain evidence="13">FAFU-HL-1</strain>
        <tissue evidence="13">Leaf</tissue>
    </source>
</reference>
<dbReference type="GO" id="GO:0004722">
    <property type="term" value="F:protein serine/threonine phosphatase activity"/>
    <property type="evidence" value="ECO:0007669"/>
    <property type="project" value="UniProtKB-EC"/>
</dbReference>
<dbReference type="SMART" id="SM00332">
    <property type="entry name" value="PP2Cc"/>
    <property type="match status" value="2"/>
</dbReference>
<comment type="cofactor">
    <cofactor evidence="2">
        <name>Mg(2+)</name>
        <dbReference type="ChEBI" id="CHEBI:18420"/>
    </cofactor>
</comment>
<sequence length="780" mass="87164">MEYKHQAAFEYPSNTGSGCRSDMSYRPVIRDIIQASCSISMVLFPSLLDGLARAVSIKKGRSSQKDAGKEAAEALAKDARKNELMLSSSGVVKSNKSNNLASVCSKRGQKGTNQDSLVVWEEFGCQEDMVFCGIFDGHGPWGHFISKRVRESIPTSLLCNWQETLSLTSLGMDFDMDIDRNLHQYDIWKQSYLKTYADIDQELKQHPEIDSFCSGSTALTIIKLGEHLVITNVGDSRAVLATNDDDGCLVPLQLTIDFKPNLPEEAERITQSNGRVFCLRDEPGVFRVWMPDGKTPGLSLSRAFGDHCVKDFGLISEPEVTLRRITSRDQFIILATDGVWDVISNQEAVEIVFSTPDREKSAKRLVECAVRAWKYKKRGIAMDDISAICLFFHPHRLKQKMLKKRSFNFRLGCRSMVLFPSFLDGLSRVISTIKGRNSQKDTGKEAAEALAKDARKKELMLSSSGIVKSSKSDNFTSVCSRRGHKGTNQDSSVVWEGFGSQDDMIFCGIFDGHGPWGHFVSKKVRESVPSLLLCNWQENLALTSLGMDFEMDLDRNLHQFDIWKQSYLKTYAAIDQELKQHRKIDSFFSGTTAVTIIKQGENLVIANVGDSRAVLATISIDDGSLVPLQLTIDFKPNLPEEAERITRSKGRVFCLRDEPGVYRVWMPDGKTPGLSLSRAFGDHCVKDFGLVSEPDVTRRNISSRDQFVILATDGVWDVISNLEAVQVVSLTSDREKSADRLVEFAGRAWKHKKKGIAMDDISAICLFFHPSTSPQIDPHS</sequence>
<dbReference type="PANTHER" id="PTHR47992">
    <property type="entry name" value="PROTEIN PHOSPHATASE"/>
    <property type="match status" value="1"/>
</dbReference>
<evidence type="ECO:0000313" key="13">
    <source>
        <dbReference type="EMBL" id="KAF9673254.1"/>
    </source>
</evidence>
<evidence type="ECO:0000256" key="2">
    <source>
        <dbReference type="ARBA" id="ARBA00001946"/>
    </source>
</evidence>
<dbReference type="InterPro" id="IPR001932">
    <property type="entry name" value="PPM-type_phosphatase-like_dom"/>
</dbReference>
<dbReference type="EC" id="3.1.3.16" evidence="4"/>
<dbReference type="Proteomes" id="UP000657918">
    <property type="component" value="Unassembled WGS sequence"/>
</dbReference>
<name>A0A835JRH6_9ROSI</name>
<dbReference type="SUPFAM" id="SSF81606">
    <property type="entry name" value="PP2C-like"/>
    <property type="match status" value="2"/>
</dbReference>
<feature type="domain" description="PPM-type phosphatase" evidence="12">
    <location>
        <begin position="475"/>
        <end position="768"/>
    </location>
</feature>
<keyword evidence="8" id="KW-0904">Protein phosphatase</keyword>
<dbReference type="Gene3D" id="3.60.40.10">
    <property type="entry name" value="PPM-type phosphatase domain"/>
    <property type="match status" value="2"/>
</dbReference>
<feature type="domain" description="PPM-type phosphatase" evidence="12">
    <location>
        <begin position="100"/>
        <end position="392"/>
    </location>
</feature>